<sequence length="156" mass="17530">MALVQQKDLLEYFRIAQQLGRVQKYKKYGHAQARLGQGGEVIVTKIDGKKETQNTVGPGDIVIKNPDGEVYPISKGKYQHRYTGPKLTSEFQEVKSKGEAYACRWLGDNIKFENEQGEAMVLNNGDMLATSSLSNTKGFYRIEKGAFEKTYIQATN</sequence>
<reference evidence="1 2" key="1">
    <citation type="submission" date="2018-05" db="EMBL/GenBank/DDBJ databases">
        <title>Whole genome sequencing of Vibrio phage VP-1.</title>
        <authorList>
            <person name="Nandita M."/>
            <person name="Bhat S.G."/>
        </authorList>
    </citation>
    <scope>NUCLEOTIDE SEQUENCE [LARGE SCALE GENOMIC DNA]</scope>
</reference>
<accession>A0A4P2TJL7</accession>
<evidence type="ECO:0000313" key="1">
    <source>
        <dbReference type="EMBL" id="AWY10181.1"/>
    </source>
</evidence>
<organism evidence="1 2">
    <name type="scientific">Vibrio phage VP-1</name>
    <dbReference type="NCBI Taxonomy" id="2234088"/>
    <lineage>
        <taxon>Viruses</taxon>
        <taxon>Duplodnaviria</taxon>
        <taxon>Heunggongvirae</taxon>
        <taxon>Uroviricota</taxon>
        <taxon>Caudoviricetes</taxon>
        <taxon>Pantevenvirales</taxon>
        <taxon>Ackermannviridae</taxon>
        <taxon>Vapseptimavirus</taxon>
        <taxon>Vapseptimavirus VAP7</taxon>
    </lineage>
</organism>
<evidence type="ECO:0000313" key="2">
    <source>
        <dbReference type="Proteomes" id="UP000305753"/>
    </source>
</evidence>
<proteinExistence type="predicted"/>
<protein>
    <submittedName>
        <fullName evidence="1">Uncharacterized protein</fullName>
    </submittedName>
</protein>
<name>A0A4P2TJL7_9CAUD</name>
<dbReference type="EMBL" id="MH363700">
    <property type="protein sequence ID" value="AWY10181.1"/>
    <property type="molecule type" value="Genomic_DNA"/>
</dbReference>
<dbReference type="Proteomes" id="UP000305753">
    <property type="component" value="Segment"/>
</dbReference>